<sequence length="208" mass="23332">MCVLNFATIRQPELSVVAGVPNGNIIALSDPGQHLQGDDRLFVFRLVSARRNDGGGVLLQERFTEDEITSIGNGETRGERVNICDLMEKLAELETTTTQNVHIGLAVPQNFGLKVELVLMLDLIVLPLIKLFAVIGAHAFRIVERGFRHWPHIVLVLSTVKEMREEDGEFHWIEAKEIDEFNVNLLHGEGKDFCATSNNFWSDTILVE</sequence>
<keyword evidence="2" id="KW-1185">Reference proteome</keyword>
<accession>A0A6S7KP71</accession>
<name>A0A6S7KP71_PARCT</name>
<evidence type="ECO:0000313" key="1">
    <source>
        <dbReference type="EMBL" id="CAB4044754.1"/>
    </source>
</evidence>
<protein>
    <submittedName>
        <fullName evidence="1">Uncharacterized protein</fullName>
    </submittedName>
</protein>
<dbReference type="AlphaFoldDB" id="A0A6S7KP71"/>
<reference evidence="1" key="1">
    <citation type="submission" date="2020-04" db="EMBL/GenBank/DDBJ databases">
        <authorList>
            <person name="Alioto T."/>
            <person name="Alioto T."/>
            <person name="Gomez Garrido J."/>
        </authorList>
    </citation>
    <scope>NUCLEOTIDE SEQUENCE</scope>
    <source>
        <strain evidence="1">A484AB</strain>
    </source>
</reference>
<feature type="non-terminal residue" evidence="1">
    <location>
        <position position="208"/>
    </location>
</feature>
<proteinExistence type="predicted"/>
<gene>
    <name evidence="1" type="ORF">PACLA_8A042124</name>
</gene>
<evidence type="ECO:0000313" key="2">
    <source>
        <dbReference type="Proteomes" id="UP001152795"/>
    </source>
</evidence>
<organism evidence="1 2">
    <name type="scientific">Paramuricea clavata</name>
    <name type="common">Red gorgonian</name>
    <name type="synonym">Violescent sea-whip</name>
    <dbReference type="NCBI Taxonomy" id="317549"/>
    <lineage>
        <taxon>Eukaryota</taxon>
        <taxon>Metazoa</taxon>
        <taxon>Cnidaria</taxon>
        <taxon>Anthozoa</taxon>
        <taxon>Octocorallia</taxon>
        <taxon>Malacalcyonacea</taxon>
        <taxon>Plexauridae</taxon>
        <taxon>Paramuricea</taxon>
    </lineage>
</organism>
<dbReference type="Proteomes" id="UP001152795">
    <property type="component" value="Unassembled WGS sequence"/>
</dbReference>
<comment type="caution">
    <text evidence="1">The sequence shown here is derived from an EMBL/GenBank/DDBJ whole genome shotgun (WGS) entry which is preliminary data.</text>
</comment>
<dbReference type="EMBL" id="CACRXK020036072">
    <property type="protein sequence ID" value="CAB4044754.1"/>
    <property type="molecule type" value="Genomic_DNA"/>
</dbReference>